<dbReference type="InterPro" id="IPR047873">
    <property type="entry name" value="Ribosomal_uL16"/>
</dbReference>
<evidence type="ECO:0000256" key="6">
    <source>
        <dbReference type="HAMAP-Rule" id="MF_01342"/>
    </source>
</evidence>
<keyword evidence="6 8" id="KW-0694">RNA-binding</keyword>
<gene>
    <name evidence="6" type="primary">rplP</name>
    <name evidence="9" type="ORF">COT49_00720</name>
</gene>
<dbReference type="GO" id="GO:0000049">
    <property type="term" value="F:tRNA binding"/>
    <property type="evidence" value="ECO:0007669"/>
    <property type="project" value="UniProtKB-KW"/>
</dbReference>
<keyword evidence="4 6" id="KW-0687">Ribonucleoprotein</keyword>
<evidence type="ECO:0000313" key="10">
    <source>
        <dbReference type="Proteomes" id="UP000230340"/>
    </source>
</evidence>
<dbReference type="PROSITE" id="PS00586">
    <property type="entry name" value="RIBOSOMAL_L16_1"/>
    <property type="match status" value="1"/>
</dbReference>
<comment type="caution">
    <text evidence="9">The sequence shown here is derived from an EMBL/GenBank/DDBJ whole genome shotgun (WGS) entry which is preliminary data.</text>
</comment>
<dbReference type="PANTHER" id="PTHR12220">
    <property type="entry name" value="50S/60S RIBOSOMAL PROTEIN L16"/>
    <property type="match status" value="1"/>
</dbReference>
<evidence type="ECO:0000256" key="5">
    <source>
        <dbReference type="ARBA" id="ARBA00035198"/>
    </source>
</evidence>
<dbReference type="InterPro" id="IPR036920">
    <property type="entry name" value="Ribosomal_uL16_sf"/>
</dbReference>
<organism evidence="9 10">
    <name type="scientific">candidate division WWE3 bacterium CG08_land_8_20_14_0_20_40_13</name>
    <dbReference type="NCBI Taxonomy" id="1975084"/>
    <lineage>
        <taxon>Bacteria</taxon>
        <taxon>Katanobacteria</taxon>
    </lineage>
</organism>
<dbReference type="InterPro" id="IPR016180">
    <property type="entry name" value="Ribosomal_uL16_dom"/>
</dbReference>
<comment type="similarity">
    <text evidence="1 6 7">Belongs to the universal ribosomal protein uL16 family.</text>
</comment>
<dbReference type="GO" id="GO:0006412">
    <property type="term" value="P:translation"/>
    <property type="evidence" value="ECO:0007669"/>
    <property type="project" value="UniProtKB-UniRule"/>
</dbReference>
<keyword evidence="3 6" id="KW-0689">Ribosomal protein</keyword>
<dbReference type="SUPFAM" id="SSF54686">
    <property type="entry name" value="Ribosomal protein L16p/L10e"/>
    <property type="match status" value="1"/>
</dbReference>
<evidence type="ECO:0000256" key="3">
    <source>
        <dbReference type="ARBA" id="ARBA00022980"/>
    </source>
</evidence>
<dbReference type="InterPro" id="IPR000114">
    <property type="entry name" value="Ribosomal_uL16_bact-type"/>
</dbReference>
<dbReference type="Proteomes" id="UP000230340">
    <property type="component" value="Unassembled WGS sequence"/>
</dbReference>
<evidence type="ECO:0000256" key="2">
    <source>
        <dbReference type="ARBA" id="ARBA00022555"/>
    </source>
</evidence>
<reference evidence="10" key="1">
    <citation type="submission" date="2017-09" db="EMBL/GenBank/DDBJ databases">
        <title>Depth-based differentiation of microbial function through sediment-hosted aquifers and enrichment of novel symbionts in the deep terrestrial subsurface.</title>
        <authorList>
            <person name="Probst A.J."/>
            <person name="Ladd B."/>
            <person name="Jarett J.K."/>
            <person name="Geller-Mcgrath D.E."/>
            <person name="Sieber C.M.K."/>
            <person name="Emerson J.B."/>
            <person name="Anantharaman K."/>
            <person name="Thomas B.C."/>
            <person name="Malmstrom R."/>
            <person name="Stieglmeier M."/>
            <person name="Klingl A."/>
            <person name="Woyke T."/>
            <person name="Ryan C.M."/>
            <person name="Banfield J.F."/>
        </authorList>
    </citation>
    <scope>NUCLEOTIDE SEQUENCE [LARGE SCALE GENOMIC DNA]</scope>
</reference>
<proteinExistence type="inferred from homology"/>
<dbReference type="PROSITE" id="PS00701">
    <property type="entry name" value="RIBOSOMAL_L16_2"/>
    <property type="match status" value="1"/>
</dbReference>
<dbReference type="NCBIfam" id="TIGR01164">
    <property type="entry name" value="rplP_bact"/>
    <property type="match status" value="1"/>
</dbReference>
<keyword evidence="2 6" id="KW-0820">tRNA-binding</keyword>
<dbReference type="PANTHER" id="PTHR12220:SF13">
    <property type="entry name" value="LARGE RIBOSOMAL SUBUNIT PROTEIN UL16M"/>
    <property type="match status" value="1"/>
</dbReference>
<comment type="function">
    <text evidence="6 8">Binds 23S rRNA and is also seen to make contacts with the A and possibly P site tRNAs.</text>
</comment>
<accession>A0A2H0XEJ1</accession>
<evidence type="ECO:0000256" key="1">
    <source>
        <dbReference type="ARBA" id="ARBA00008931"/>
    </source>
</evidence>
<dbReference type="CDD" id="cd01433">
    <property type="entry name" value="Ribosomal_L16_L10e"/>
    <property type="match status" value="1"/>
</dbReference>
<dbReference type="HAMAP" id="MF_01342">
    <property type="entry name" value="Ribosomal_uL16"/>
    <property type="match status" value="1"/>
</dbReference>
<sequence>MLMPKRMKYRRSHKIPMKGLSIRGSVVDFGDFGIKAMERGFLTSRQIEAARKAITHFTKRNGRLWIRIFPDKSVTKKPAETRMGGGKGLVDHFSALVRPGKVLFEISGVSEIVAKQALGRAARKLPLKSSFVKA</sequence>
<dbReference type="Pfam" id="PF00252">
    <property type="entry name" value="Ribosomal_L16"/>
    <property type="match status" value="1"/>
</dbReference>
<dbReference type="Gene3D" id="3.90.1170.10">
    <property type="entry name" value="Ribosomal protein L10e/L16"/>
    <property type="match status" value="1"/>
</dbReference>
<dbReference type="InterPro" id="IPR020798">
    <property type="entry name" value="Ribosomal_uL16_CS"/>
</dbReference>
<dbReference type="EMBL" id="PEYT01000004">
    <property type="protein sequence ID" value="PIS23356.1"/>
    <property type="molecule type" value="Genomic_DNA"/>
</dbReference>
<comment type="subunit">
    <text evidence="6 8">Part of the 50S ribosomal subunit.</text>
</comment>
<evidence type="ECO:0000313" key="9">
    <source>
        <dbReference type="EMBL" id="PIS23356.1"/>
    </source>
</evidence>
<name>A0A2H0XEJ1_UNCKA</name>
<evidence type="ECO:0000256" key="8">
    <source>
        <dbReference type="RuleBase" id="RU004414"/>
    </source>
</evidence>
<keyword evidence="6 8" id="KW-0699">rRNA-binding</keyword>
<dbReference type="FunFam" id="3.90.1170.10:FF:000001">
    <property type="entry name" value="50S ribosomal protein L16"/>
    <property type="match status" value="1"/>
</dbReference>
<evidence type="ECO:0000256" key="4">
    <source>
        <dbReference type="ARBA" id="ARBA00023274"/>
    </source>
</evidence>
<dbReference type="GO" id="GO:0003735">
    <property type="term" value="F:structural constituent of ribosome"/>
    <property type="evidence" value="ECO:0007669"/>
    <property type="project" value="InterPro"/>
</dbReference>
<evidence type="ECO:0000256" key="7">
    <source>
        <dbReference type="RuleBase" id="RU004413"/>
    </source>
</evidence>
<dbReference type="GO" id="GO:0019843">
    <property type="term" value="F:rRNA binding"/>
    <property type="evidence" value="ECO:0007669"/>
    <property type="project" value="UniProtKB-UniRule"/>
</dbReference>
<dbReference type="AlphaFoldDB" id="A0A2H0XEJ1"/>
<protein>
    <recommendedName>
        <fullName evidence="5 6">Large ribosomal subunit protein uL16</fullName>
    </recommendedName>
</protein>
<dbReference type="PRINTS" id="PR00060">
    <property type="entry name" value="RIBOSOMALL16"/>
</dbReference>
<dbReference type="GO" id="GO:0022625">
    <property type="term" value="C:cytosolic large ribosomal subunit"/>
    <property type="evidence" value="ECO:0007669"/>
    <property type="project" value="TreeGrafter"/>
</dbReference>